<dbReference type="NCBIfam" id="TIGR00360">
    <property type="entry name" value="ComEC_N-term"/>
    <property type="match status" value="1"/>
</dbReference>
<evidence type="ECO:0000256" key="4">
    <source>
        <dbReference type="ARBA" id="ARBA00022989"/>
    </source>
</evidence>
<gene>
    <name evidence="8" type="ORF">SAMN02745205_01582</name>
</gene>
<feature type="transmembrane region" description="Helical" evidence="6">
    <location>
        <begin position="471"/>
        <end position="493"/>
    </location>
</feature>
<dbReference type="EMBL" id="FUWL01000014">
    <property type="protein sequence ID" value="SJZ68106.1"/>
    <property type="molecule type" value="Genomic_DNA"/>
</dbReference>
<evidence type="ECO:0000256" key="3">
    <source>
        <dbReference type="ARBA" id="ARBA00022692"/>
    </source>
</evidence>
<evidence type="ECO:0000256" key="1">
    <source>
        <dbReference type="ARBA" id="ARBA00004651"/>
    </source>
</evidence>
<evidence type="ECO:0000256" key="6">
    <source>
        <dbReference type="SAM" id="Phobius"/>
    </source>
</evidence>
<keyword evidence="2" id="KW-1003">Cell membrane</keyword>
<dbReference type="InterPro" id="IPR052159">
    <property type="entry name" value="Competence_DNA_uptake"/>
</dbReference>
<feature type="transmembrane region" description="Helical" evidence="6">
    <location>
        <begin position="284"/>
        <end position="305"/>
    </location>
</feature>
<keyword evidence="4 6" id="KW-1133">Transmembrane helix</keyword>
<feature type="transmembrane region" description="Helical" evidence="6">
    <location>
        <begin position="380"/>
        <end position="405"/>
    </location>
</feature>
<dbReference type="PANTHER" id="PTHR30619">
    <property type="entry name" value="DNA INTERNALIZATION/COMPETENCE PROTEIN COMEC/REC2"/>
    <property type="match status" value="1"/>
</dbReference>
<dbReference type="RefSeq" id="WP_078735852.1">
    <property type="nucleotide sequence ID" value="NZ_FUWL01000014.1"/>
</dbReference>
<feature type="transmembrane region" description="Helical" evidence="6">
    <location>
        <begin position="446"/>
        <end position="465"/>
    </location>
</feature>
<dbReference type="Proteomes" id="UP000189956">
    <property type="component" value="Unassembled WGS sequence"/>
</dbReference>
<keyword evidence="3 6" id="KW-0812">Transmembrane</keyword>
<reference evidence="8 9" key="1">
    <citation type="submission" date="2017-02" db="EMBL/GenBank/DDBJ databases">
        <authorList>
            <person name="Peterson S.W."/>
        </authorList>
    </citation>
    <scope>NUCLEOTIDE SEQUENCE [LARGE SCALE GENOMIC DNA]</scope>
    <source>
        <strain evidence="8 9">ATCC 700135</strain>
    </source>
</reference>
<evidence type="ECO:0000259" key="7">
    <source>
        <dbReference type="Pfam" id="PF03772"/>
    </source>
</evidence>
<protein>
    <submittedName>
        <fullName evidence="8">ComEC/Rec2-related protein</fullName>
    </submittedName>
</protein>
<dbReference type="AlphaFoldDB" id="A0A1T4MMQ2"/>
<accession>A0A1T4MMQ2</accession>
<feature type="transmembrane region" description="Helical" evidence="6">
    <location>
        <begin position="55"/>
        <end position="75"/>
    </location>
</feature>
<organism evidence="8 9">
    <name type="scientific">Porphyromonas cangingivalis</name>
    <dbReference type="NCBI Taxonomy" id="36874"/>
    <lineage>
        <taxon>Bacteria</taxon>
        <taxon>Pseudomonadati</taxon>
        <taxon>Bacteroidota</taxon>
        <taxon>Bacteroidia</taxon>
        <taxon>Bacteroidales</taxon>
        <taxon>Porphyromonadaceae</taxon>
        <taxon>Porphyromonas</taxon>
    </lineage>
</organism>
<name>A0A1T4MMQ2_PORCN</name>
<evidence type="ECO:0000256" key="5">
    <source>
        <dbReference type="ARBA" id="ARBA00023136"/>
    </source>
</evidence>
<dbReference type="PANTHER" id="PTHR30619:SF1">
    <property type="entry name" value="RECOMBINATION PROTEIN 2"/>
    <property type="match status" value="1"/>
</dbReference>
<evidence type="ECO:0000313" key="8">
    <source>
        <dbReference type="EMBL" id="SJZ68106.1"/>
    </source>
</evidence>
<feature type="transmembrane region" description="Helical" evidence="6">
    <location>
        <begin position="417"/>
        <end position="439"/>
    </location>
</feature>
<dbReference type="Pfam" id="PF03772">
    <property type="entry name" value="Competence"/>
    <property type="match status" value="1"/>
</dbReference>
<dbReference type="GO" id="GO:0005886">
    <property type="term" value="C:plasma membrane"/>
    <property type="evidence" value="ECO:0007669"/>
    <property type="project" value="UniProtKB-SubCell"/>
</dbReference>
<evidence type="ECO:0000256" key="2">
    <source>
        <dbReference type="ARBA" id="ARBA00022475"/>
    </source>
</evidence>
<sequence length="511" mass="57184">MESELRPISYGDRPAYLLMWGGLFGFALHWAGWLVGGGVVWGIGLLLHWLLWSRTSALCAPLWIGAWALIFGLYCEVRTPVVEQSDVAVTLYDTDIRIDYPLPVREGNAQRVKAEVAFGDDGERLTTLLHIPRSEALSDSLLYGATLKGTLDVVPLHLMPSEGYATYLRTRGIEAVGYLQSVSSTVQSARSSFNAHLMKWRESLIRHFDLSVERYIDEKGRALLYALLLGERSRLDRSDKEVFAEAGLSHLLALSGFHLGIIYLVVARVLSWLLPLYRYRKLRYILLLLSLVAYTLFTGAAPSTLRALLMSGLYLGARLLDRRPDGVQILSLTLVILWLINPHSIMSPGLIMSASAVWGILVFFPLLQSLLHTRHPVPKYLYEAFCLTVSAQVGVLPWILFFWGAGSLMPFWSSVPMTMLTAVLIPLGLIALVASLVIPSAWMAPMLYLLDILIRLLLDGGNFFAEVDLPEIALTFGLPSVGLYYILCHYVLYQPAVRVLIARQRKDYTLF</sequence>
<keyword evidence="5 6" id="KW-0472">Membrane</keyword>
<comment type="subcellular location">
    <subcellularLocation>
        <location evidence="1">Cell membrane</location>
        <topology evidence="1">Multi-pass membrane protein</topology>
    </subcellularLocation>
</comment>
<evidence type="ECO:0000313" key="9">
    <source>
        <dbReference type="Proteomes" id="UP000189956"/>
    </source>
</evidence>
<dbReference type="InterPro" id="IPR004477">
    <property type="entry name" value="ComEC_N"/>
</dbReference>
<feature type="transmembrane region" description="Helical" evidence="6">
    <location>
        <begin position="242"/>
        <end position="264"/>
    </location>
</feature>
<proteinExistence type="predicted"/>
<feature type="transmembrane region" description="Helical" evidence="6">
    <location>
        <begin position="16"/>
        <end position="43"/>
    </location>
</feature>
<feature type="domain" description="ComEC/Rec2-related protein" evidence="7">
    <location>
        <begin position="227"/>
        <end position="490"/>
    </location>
</feature>
<feature type="transmembrane region" description="Helical" evidence="6">
    <location>
        <begin position="350"/>
        <end position="368"/>
    </location>
</feature>